<dbReference type="InterPro" id="IPR000994">
    <property type="entry name" value="Pept_M24"/>
</dbReference>
<keyword evidence="2 6" id="KW-0031">Aminopeptidase</keyword>
<feature type="binding site" evidence="6">
    <location>
        <position position="208"/>
    </location>
    <ligand>
        <name>a divalent metal cation</name>
        <dbReference type="ChEBI" id="CHEBI:60240"/>
        <label>2</label>
        <note>catalytic</note>
    </ligand>
</feature>
<evidence type="ECO:0000256" key="2">
    <source>
        <dbReference type="ARBA" id="ARBA00022438"/>
    </source>
</evidence>
<dbReference type="PANTHER" id="PTHR43330:SF27">
    <property type="entry name" value="METHIONINE AMINOPEPTIDASE"/>
    <property type="match status" value="1"/>
</dbReference>
<feature type="binding site" evidence="6">
    <location>
        <position position="239"/>
    </location>
    <ligand>
        <name>a divalent metal cation</name>
        <dbReference type="ChEBI" id="CHEBI:60240"/>
        <label>1</label>
    </ligand>
</feature>
<dbReference type="InterPro" id="IPR036005">
    <property type="entry name" value="Creatinase/aminopeptidase-like"/>
</dbReference>
<evidence type="ECO:0000256" key="3">
    <source>
        <dbReference type="ARBA" id="ARBA00022670"/>
    </source>
</evidence>
<accession>A0ABT7QM66</accession>
<feature type="binding site" evidence="6">
    <location>
        <position position="239"/>
    </location>
    <ligand>
        <name>a divalent metal cation</name>
        <dbReference type="ChEBI" id="CHEBI:60240"/>
        <label>2</label>
        <note>catalytic</note>
    </ligand>
</feature>
<comment type="similarity">
    <text evidence="6">Belongs to the peptidase M24A family. Methionine aminopeptidase type 1 subfamily.</text>
</comment>
<dbReference type="EC" id="3.4.11.18" evidence="6 7"/>
<dbReference type="GO" id="GO:0004239">
    <property type="term" value="F:initiator methionyl aminopeptidase activity"/>
    <property type="evidence" value="ECO:0007669"/>
    <property type="project" value="UniProtKB-EC"/>
</dbReference>
<evidence type="ECO:0000313" key="10">
    <source>
        <dbReference type="Proteomes" id="UP001168167"/>
    </source>
</evidence>
<feature type="binding site" evidence="6">
    <location>
        <position position="112"/>
    </location>
    <ligand>
        <name>a divalent metal cation</name>
        <dbReference type="ChEBI" id="CHEBI:60240"/>
        <label>2</label>
        <note>catalytic</note>
    </ligand>
</feature>
<evidence type="ECO:0000256" key="1">
    <source>
        <dbReference type="ARBA" id="ARBA00002521"/>
    </source>
</evidence>
<dbReference type="PROSITE" id="PS00680">
    <property type="entry name" value="MAP_1"/>
    <property type="match status" value="1"/>
</dbReference>
<dbReference type="EMBL" id="JANQAO010000003">
    <property type="protein sequence ID" value="MDM5147804.1"/>
    <property type="molecule type" value="Genomic_DNA"/>
</dbReference>
<reference evidence="9" key="2">
    <citation type="journal article" date="2023" name="Microbiome">
        <title>Synthase-selected sorting approach identifies a beta-lactone synthase in a nudibranch symbiotic bacterium.</title>
        <authorList>
            <person name="Dzunkova M."/>
            <person name="La Clair J.J."/>
            <person name="Tyml T."/>
            <person name="Doud D."/>
            <person name="Schulz F."/>
            <person name="Piquer-Esteban S."/>
            <person name="Porcel Sanchis D."/>
            <person name="Osborn A."/>
            <person name="Robinson D."/>
            <person name="Louie K.B."/>
            <person name="Bowen B.P."/>
            <person name="Bowers R.M."/>
            <person name="Lee J."/>
            <person name="Arnau V."/>
            <person name="Diaz-Villanueva W."/>
            <person name="Stepanauskas R."/>
            <person name="Gosliner T."/>
            <person name="Date S.V."/>
            <person name="Northen T.R."/>
            <person name="Cheng J.F."/>
            <person name="Burkart M.D."/>
            <person name="Woyke T."/>
        </authorList>
    </citation>
    <scope>NUCLEOTIDE SEQUENCE</scope>
    <source>
        <strain evidence="9">Df01</strain>
    </source>
</reference>
<dbReference type="NCBIfam" id="TIGR00500">
    <property type="entry name" value="met_pdase_I"/>
    <property type="match status" value="1"/>
</dbReference>
<proteinExistence type="inferred from homology"/>
<comment type="function">
    <text evidence="1 6">Removes the N-terminal methionine from nascent proteins. The N-terminal methionine is often cleaved when the second residue in the primary sequence is small and uncharged (Met-Ala-, Cys, Gly, Pro, Ser, Thr, or Val). Requires deformylation of the N(alpha)-formylated initiator methionine before it can be hydrolyzed.</text>
</comment>
<comment type="caution">
    <text evidence="9">The sequence shown here is derived from an EMBL/GenBank/DDBJ whole genome shotgun (WGS) entry which is preliminary data.</text>
</comment>
<keyword evidence="10" id="KW-1185">Reference proteome</keyword>
<sequence length="263" mass="28986">MTIKIKTPADIEKMRIAGRLAADALDYIAPQVRVGISTGELDRLCHAYITDNGAIPAPLNYQPPGHSPYPKATCTSINNQVCHGIPDFRRLLKDGDILNIDVTVIKDGWHGDTCRMFYAGTPSVLARRLCETTRECLWLGIRAIRPGAHLGDIGYAIQSHAEAHHYSVVRDFCGHGLGDSFHEPPQVLHYGKPGSGPELKENMVFTIEPMINAGKYQVKILNDGWTAVTRDRSLSAQWEHTVRVTADGYEILTLSTTEIAKGT</sequence>
<dbReference type="PRINTS" id="PR00599">
    <property type="entry name" value="MAPEPTIDASE"/>
</dbReference>
<evidence type="ECO:0000256" key="6">
    <source>
        <dbReference type="HAMAP-Rule" id="MF_01974"/>
    </source>
</evidence>
<keyword evidence="5 6" id="KW-0378">Hydrolase</keyword>
<evidence type="ECO:0000256" key="5">
    <source>
        <dbReference type="ARBA" id="ARBA00022801"/>
    </source>
</evidence>
<feature type="binding site" evidence="6">
    <location>
        <position position="182"/>
    </location>
    <ligand>
        <name>substrate</name>
    </ligand>
</feature>
<name>A0ABT7QM66_9GAMM</name>
<feature type="binding site" evidence="6">
    <location>
        <position position="83"/>
    </location>
    <ligand>
        <name>substrate</name>
    </ligand>
</feature>
<comment type="subunit">
    <text evidence="6">Monomer.</text>
</comment>
<feature type="binding site" evidence="6">
    <location>
        <position position="101"/>
    </location>
    <ligand>
        <name>a divalent metal cation</name>
        <dbReference type="ChEBI" id="CHEBI:60240"/>
        <label>1</label>
    </ligand>
</feature>
<gene>
    <name evidence="6 9" type="primary">map</name>
    <name evidence="9" type="ORF">NQX30_05410</name>
</gene>
<dbReference type="Proteomes" id="UP001168167">
    <property type="component" value="Unassembled WGS sequence"/>
</dbReference>
<evidence type="ECO:0000313" key="9">
    <source>
        <dbReference type="EMBL" id="MDM5147804.1"/>
    </source>
</evidence>
<keyword evidence="3 6" id="KW-0645">Protease</keyword>
<keyword evidence="4 6" id="KW-0479">Metal-binding</keyword>
<dbReference type="SUPFAM" id="SSF55920">
    <property type="entry name" value="Creatinase/aminopeptidase"/>
    <property type="match status" value="1"/>
</dbReference>
<dbReference type="HAMAP" id="MF_01974">
    <property type="entry name" value="MetAP_1"/>
    <property type="match status" value="1"/>
</dbReference>
<dbReference type="PANTHER" id="PTHR43330">
    <property type="entry name" value="METHIONINE AMINOPEPTIDASE"/>
    <property type="match status" value="1"/>
</dbReference>
<feature type="domain" description="Peptidase M24" evidence="8">
    <location>
        <begin position="12"/>
        <end position="246"/>
    </location>
</feature>
<reference evidence="9" key="1">
    <citation type="submission" date="2022-08" db="EMBL/GenBank/DDBJ databases">
        <authorList>
            <person name="Dzunkova M."/>
            <person name="La Clair J."/>
            <person name="Tyml T."/>
            <person name="Doud D."/>
            <person name="Schulz F."/>
            <person name="Piquer S."/>
            <person name="Porcel Sanchis D."/>
            <person name="Osborn A."/>
            <person name="Robinson D."/>
            <person name="Louie K.B."/>
            <person name="Bowen B.P."/>
            <person name="Bowers R."/>
            <person name="Lee J."/>
            <person name="Arnau Llombart V."/>
            <person name="Diaz Villanueva W."/>
            <person name="Gosliner T."/>
            <person name="Northen T."/>
            <person name="Cheng J.-F."/>
            <person name="Burkart M.D."/>
            <person name="Woyke T."/>
        </authorList>
    </citation>
    <scope>NUCLEOTIDE SEQUENCE</scope>
    <source>
        <strain evidence="9">Df01</strain>
    </source>
</reference>
<feature type="binding site" evidence="6">
    <location>
        <position position="112"/>
    </location>
    <ligand>
        <name>a divalent metal cation</name>
        <dbReference type="ChEBI" id="CHEBI:60240"/>
        <label>1</label>
    </ligand>
</feature>
<comment type="cofactor">
    <cofactor evidence="6">
        <name>Co(2+)</name>
        <dbReference type="ChEBI" id="CHEBI:48828"/>
    </cofactor>
    <cofactor evidence="6">
        <name>Zn(2+)</name>
        <dbReference type="ChEBI" id="CHEBI:29105"/>
    </cofactor>
    <cofactor evidence="6">
        <name>Mn(2+)</name>
        <dbReference type="ChEBI" id="CHEBI:29035"/>
    </cofactor>
    <cofactor evidence="6">
        <name>Fe(2+)</name>
        <dbReference type="ChEBI" id="CHEBI:29033"/>
    </cofactor>
    <text evidence="6">Binds 2 divalent metal cations per subunit. Has a high-affinity and a low affinity metal-binding site. The true nature of the physiological cofactor is under debate. The enzyme is active with cobalt, zinc, manganese or divalent iron ions. Most likely, methionine aminopeptidases function as mononuclear Fe(2+)-metalloproteases under physiological conditions, and the catalytically relevant metal-binding site has been assigned to the histidine-containing high-affinity site.</text>
</comment>
<feature type="binding site" evidence="6">
    <location>
        <position position="175"/>
    </location>
    <ligand>
        <name>a divalent metal cation</name>
        <dbReference type="ChEBI" id="CHEBI:60240"/>
        <label>2</label>
        <note>catalytic</note>
    </ligand>
</feature>
<dbReference type="InterPro" id="IPR001714">
    <property type="entry name" value="Pept_M24_MAP"/>
</dbReference>
<comment type="catalytic activity">
    <reaction evidence="6 7">
        <text>Release of N-terminal amino acids, preferentially methionine, from peptides and arylamides.</text>
        <dbReference type="EC" id="3.4.11.18"/>
    </reaction>
</comment>
<dbReference type="Gene3D" id="3.90.230.10">
    <property type="entry name" value="Creatinase/methionine aminopeptidase superfamily"/>
    <property type="match status" value="1"/>
</dbReference>
<dbReference type="Pfam" id="PF00557">
    <property type="entry name" value="Peptidase_M24"/>
    <property type="match status" value="1"/>
</dbReference>
<organism evidence="9 10">
    <name type="scientific">Candidatus Doriopsillibacter californiensis</name>
    <dbReference type="NCBI Taxonomy" id="2970740"/>
    <lineage>
        <taxon>Bacteria</taxon>
        <taxon>Pseudomonadati</taxon>
        <taxon>Pseudomonadota</taxon>
        <taxon>Gammaproteobacteria</taxon>
        <taxon>Candidatus Tethybacterales</taxon>
        <taxon>Candidatus Persebacteraceae</taxon>
        <taxon>Candidatus Doriopsillibacter</taxon>
    </lineage>
</organism>
<protein>
    <recommendedName>
        <fullName evidence="6 7">Methionine aminopeptidase</fullName>
        <shortName evidence="6">MAP</shortName>
        <shortName evidence="6">MetAP</shortName>
        <ecNumber evidence="6 7">3.4.11.18</ecNumber>
    </recommendedName>
    <alternativeName>
        <fullName evidence="6">Peptidase M</fullName>
    </alternativeName>
</protein>
<evidence type="ECO:0000256" key="4">
    <source>
        <dbReference type="ARBA" id="ARBA00022723"/>
    </source>
</evidence>
<evidence type="ECO:0000256" key="7">
    <source>
        <dbReference type="RuleBase" id="RU003653"/>
    </source>
</evidence>
<dbReference type="CDD" id="cd01086">
    <property type="entry name" value="MetAP1"/>
    <property type="match status" value="1"/>
</dbReference>
<dbReference type="InterPro" id="IPR002467">
    <property type="entry name" value="Pept_M24A_MAP1"/>
</dbReference>
<evidence type="ECO:0000259" key="8">
    <source>
        <dbReference type="Pfam" id="PF00557"/>
    </source>
</evidence>